<dbReference type="InterPro" id="IPR025110">
    <property type="entry name" value="AMP-bd_C"/>
</dbReference>
<feature type="domain" description="AMP-dependent synthetase/ligase" evidence="5">
    <location>
        <begin position="51"/>
        <end position="407"/>
    </location>
</feature>
<dbReference type="InterPro" id="IPR000873">
    <property type="entry name" value="AMP-dep_synth/lig_dom"/>
</dbReference>
<dbReference type="InterPro" id="IPR042099">
    <property type="entry name" value="ANL_N_sf"/>
</dbReference>
<reference evidence="7 8" key="1">
    <citation type="journal article" date="2019" name="Int. J. Syst. Evol. Microbiol.">
        <title>The Global Catalogue of Microorganisms (GCM) 10K type strain sequencing project: providing services to taxonomists for standard genome sequencing and annotation.</title>
        <authorList>
            <consortium name="The Broad Institute Genomics Platform"/>
            <consortium name="The Broad Institute Genome Sequencing Center for Infectious Disease"/>
            <person name="Wu L."/>
            <person name="Ma J."/>
        </authorList>
    </citation>
    <scope>NUCLEOTIDE SEQUENCE [LARGE SCALE GENOMIC DNA]</scope>
    <source>
        <strain evidence="7 8">JCM 13008</strain>
    </source>
</reference>
<evidence type="ECO:0000256" key="3">
    <source>
        <dbReference type="ARBA" id="ARBA00022741"/>
    </source>
</evidence>
<dbReference type="InterPro" id="IPR020845">
    <property type="entry name" value="AMP-binding_CS"/>
</dbReference>
<keyword evidence="8" id="KW-1185">Reference proteome</keyword>
<dbReference type="InterPro" id="IPR045851">
    <property type="entry name" value="AMP-bd_C_sf"/>
</dbReference>
<evidence type="ECO:0000256" key="4">
    <source>
        <dbReference type="ARBA" id="ARBA00022840"/>
    </source>
</evidence>
<keyword evidence="4" id="KW-0067">ATP-binding</keyword>
<dbReference type="Proteomes" id="UP001501581">
    <property type="component" value="Unassembled WGS sequence"/>
</dbReference>
<accession>A0ABN1TLW4</accession>
<dbReference type="SUPFAM" id="SSF56801">
    <property type="entry name" value="Acetyl-CoA synthetase-like"/>
    <property type="match status" value="1"/>
</dbReference>
<evidence type="ECO:0000313" key="8">
    <source>
        <dbReference type="Proteomes" id="UP001501581"/>
    </source>
</evidence>
<evidence type="ECO:0000259" key="5">
    <source>
        <dbReference type="Pfam" id="PF00501"/>
    </source>
</evidence>
<keyword evidence="2" id="KW-0436">Ligase</keyword>
<evidence type="ECO:0000313" key="7">
    <source>
        <dbReference type="EMBL" id="GAA1093101.1"/>
    </source>
</evidence>
<dbReference type="Pfam" id="PF13193">
    <property type="entry name" value="AMP-binding_C"/>
    <property type="match status" value="1"/>
</dbReference>
<dbReference type="EMBL" id="BAAALG010000002">
    <property type="protein sequence ID" value="GAA1093101.1"/>
    <property type="molecule type" value="Genomic_DNA"/>
</dbReference>
<evidence type="ECO:0000256" key="2">
    <source>
        <dbReference type="ARBA" id="ARBA00022598"/>
    </source>
</evidence>
<feature type="domain" description="AMP-binding enzyme C-terminal" evidence="6">
    <location>
        <begin position="458"/>
        <end position="535"/>
    </location>
</feature>
<comment type="similarity">
    <text evidence="1">Belongs to the ATP-dependent AMP-binding enzyme family.</text>
</comment>
<organism evidence="7 8">
    <name type="scientific">Nocardioides dubius</name>
    <dbReference type="NCBI Taxonomy" id="317019"/>
    <lineage>
        <taxon>Bacteria</taxon>
        <taxon>Bacillati</taxon>
        <taxon>Actinomycetota</taxon>
        <taxon>Actinomycetes</taxon>
        <taxon>Propionibacteriales</taxon>
        <taxon>Nocardioidaceae</taxon>
        <taxon>Nocardioides</taxon>
    </lineage>
</organism>
<dbReference type="Gene3D" id="3.40.50.12780">
    <property type="entry name" value="N-terminal domain of ligase-like"/>
    <property type="match status" value="1"/>
</dbReference>
<evidence type="ECO:0000256" key="1">
    <source>
        <dbReference type="ARBA" id="ARBA00006432"/>
    </source>
</evidence>
<dbReference type="Pfam" id="PF00501">
    <property type="entry name" value="AMP-binding"/>
    <property type="match status" value="1"/>
</dbReference>
<dbReference type="PROSITE" id="PS00455">
    <property type="entry name" value="AMP_BINDING"/>
    <property type="match status" value="1"/>
</dbReference>
<dbReference type="PANTHER" id="PTHR43107">
    <property type="entry name" value="LONG-CHAIN FATTY ACID TRANSPORT PROTEIN"/>
    <property type="match status" value="1"/>
</dbReference>
<gene>
    <name evidence="7" type="ORF">GCM10009668_05460</name>
</gene>
<comment type="caution">
    <text evidence="7">The sequence shown here is derived from an EMBL/GenBank/DDBJ whole genome shotgun (WGS) entry which is preliminary data.</text>
</comment>
<proteinExistence type="inferred from homology"/>
<dbReference type="PANTHER" id="PTHR43107:SF15">
    <property type="entry name" value="FATTY ACID TRANSPORT PROTEIN 3, ISOFORM A"/>
    <property type="match status" value="1"/>
</dbReference>
<sequence>MEQGAATVPLTESGGDVTYAAPDISVLMTSVGTIPDQILPTMAEVFLSRAEDDHTALLFEDSKWSYRELVREAAVRSSWMQAKRPGDDRPWHVGVLLENTPEYLFLLAGAALSGATIVGINPTRRGEELARDIRGTDVDVIVVDAAYAGLLEGLDTGAREIIRSDSPEYQALLAEHAEAPAKATAEALDPSNVLVLLFTSGSTGAPKAVICTTGRWARVTQVSIFDFGPDDVAYNAMPLFHGNALFSAWSPAINARGALAIRRKFSASGFLPDVQKFGATFFNYVGRSLAYVLAQPESEAEADNKLRFGFGTEASTKDRAEFLRRFNTPVYESYGSSEGACYIINTAETPEGALGVPQVGHFPEVVNEDGELCPPAEFDENGVLLNMEAAIGELVSRNAASMFEGYYKNPEAAADKLRDGDFWTGDLAYRDADGFFYYAGRTADWLRVDSENFAAAPVERILARYPGVSVAAVYPVPDPRTGDLVMATLQLTVEAPDFDPEAFTAFLAEQKDMGTKWAPRLLRVTRDLPVTATSKVDKPALRRQLWRTSDPVFEHTPEGYRPLDESAVERLLAEYAEHGRTQLVG</sequence>
<dbReference type="Gene3D" id="3.30.300.30">
    <property type="match status" value="1"/>
</dbReference>
<protein>
    <submittedName>
        <fullName evidence="7">AMP-binding protein</fullName>
    </submittedName>
</protein>
<evidence type="ECO:0000259" key="6">
    <source>
        <dbReference type="Pfam" id="PF13193"/>
    </source>
</evidence>
<name>A0ABN1TLW4_9ACTN</name>
<keyword evidence="3" id="KW-0547">Nucleotide-binding</keyword>